<proteinExistence type="predicted"/>
<evidence type="ECO:0008006" key="4">
    <source>
        <dbReference type="Google" id="ProtNLM"/>
    </source>
</evidence>
<keyword evidence="3" id="KW-1185">Reference proteome</keyword>
<accession>A0ABW6T0E4</accession>
<evidence type="ECO:0000313" key="3">
    <source>
        <dbReference type="Proteomes" id="UP001602013"/>
    </source>
</evidence>
<dbReference type="RefSeq" id="WP_387416952.1">
    <property type="nucleotide sequence ID" value="NZ_JBIASD010000035.1"/>
</dbReference>
<gene>
    <name evidence="2" type="ORF">ACFYXI_34655</name>
</gene>
<feature type="signal peptide" evidence="1">
    <location>
        <begin position="1"/>
        <end position="24"/>
    </location>
</feature>
<dbReference type="EMBL" id="JBIASD010000035">
    <property type="protein sequence ID" value="MFF3670741.1"/>
    <property type="molecule type" value="Genomic_DNA"/>
</dbReference>
<reference evidence="2 3" key="1">
    <citation type="submission" date="2024-10" db="EMBL/GenBank/DDBJ databases">
        <title>The Natural Products Discovery Center: Release of the First 8490 Sequenced Strains for Exploring Actinobacteria Biosynthetic Diversity.</title>
        <authorList>
            <person name="Kalkreuter E."/>
            <person name="Kautsar S.A."/>
            <person name="Yang D."/>
            <person name="Bader C.D."/>
            <person name="Teijaro C.N."/>
            <person name="Fluegel L."/>
            <person name="Davis C.M."/>
            <person name="Simpson J.R."/>
            <person name="Lauterbach L."/>
            <person name="Steele A.D."/>
            <person name="Gui C."/>
            <person name="Meng S."/>
            <person name="Li G."/>
            <person name="Viehrig K."/>
            <person name="Ye F."/>
            <person name="Su P."/>
            <person name="Kiefer A.F."/>
            <person name="Nichols A."/>
            <person name="Cepeda A.J."/>
            <person name="Yan W."/>
            <person name="Fan B."/>
            <person name="Jiang Y."/>
            <person name="Adhikari A."/>
            <person name="Zheng C.-J."/>
            <person name="Schuster L."/>
            <person name="Cowan T.M."/>
            <person name="Smanski M.J."/>
            <person name="Chevrette M.G."/>
            <person name="De Carvalho L.P.S."/>
            <person name="Shen B."/>
        </authorList>
    </citation>
    <scope>NUCLEOTIDE SEQUENCE [LARGE SCALE GENOMIC DNA]</scope>
    <source>
        <strain evidence="2 3">NPDC002173</strain>
    </source>
</reference>
<dbReference type="PROSITE" id="PS51257">
    <property type="entry name" value="PROKAR_LIPOPROTEIN"/>
    <property type="match status" value="1"/>
</dbReference>
<comment type="caution">
    <text evidence="2">The sequence shown here is derived from an EMBL/GenBank/DDBJ whole genome shotgun (WGS) entry which is preliminary data.</text>
</comment>
<name>A0ABW6T0E4_9ACTN</name>
<protein>
    <recommendedName>
        <fullName evidence="4">Lipoprotein</fullName>
    </recommendedName>
</protein>
<keyword evidence="1" id="KW-0732">Signal</keyword>
<evidence type="ECO:0000256" key="1">
    <source>
        <dbReference type="SAM" id="SignalP"/>
    </source>
</evidence>
<organism evidence="2 3">
    <name type="scientific">Microtetraspora malaysiensis</name>
    <dbReference type="NCBI Taxonomy" id="161358"/>
    <lineage>
        <taxon>Bacteria</taxon>
        <taxon>Bacillati</taxon>
        <taxon>Actinomycetota</taxon>
        <taxon>Actinomycetes</taxon>
        <taxon>Streptosporangiales</taxon>
        <taxon>Streptosporangiaceae</taxon>
        <taxon>Microtetraspora</taxon>
    </lineage>
</organism>
<evidence type="ECO:0000313" key="2">
    <source>
        <dbReference type="EMBL" id="MFF3670741.1"/>
    </source>
</evidence>
<feature type="chain" id="PRO_5045340845" description="Lipoprotein" evidence="1">
    <location>
        <begin position="25"/>
        <end position="268"/>
    </location>
</feature>
<sequence length="268" mass="29029">MSERGVVRTLLAACLAVTALSGCAAMRDALADPSVIDPSRPFRGSPSESYADGADGIVIPAAAQVGKYPAADVEAAYQATKRMLVAAHLDRQTLLGGAPEAFTTLLDREQRKHFLKYLDSKDQDNNTRSWVTSFAPGSVDLVGDVIKVKAAMSAEAGQDDQGKPELWVSYTFRAVYPVHPKGVPGPVLRVMAFVKARHEYWRDKPDGPLRHWAGPSVDMWSAWTECDSPDGFLRPDYEGMPNVVATSDAYDDNAPAMKKGECEAVGEI</sequence>
<dbReference type="Proteomes" id="UP001602013">
    <property type="component" value="Unassembled WGS sequence"/>
</dbReference>